<dbReference type="InterPro" id="IPR018465">
    <property type="entry name" value="Scm3/HJURP"/>
</dbReference>
<evidence type="ECO:0000313" key="3">
    <source>
        <dbReference type="Proteomes" id="UP000325313"/>
    </source>
</evidence>
<dbReference type="Pfam" id="PF10384">
    <property type="entry name" value="Scm3"/>
    <property type="match status" value="1"/>
</dbReference>
<evidence type="ECO:0000256" key="1">
    <source>
        <dbReference type="SAM" id="MobiDB-lite"/>
    </source>
</evidence>
<gene>
    <name evidence="2" type="ORF">PGTUg99_013858</name>
</gene>
<feature type="compositionally biased region" description="Polar residues" evidence="1">
    <location>
        <begin position="136"/>
        <end position="146"/>
    </location>
</feature>
<feature type="compositionally biased region" description="Polar residues" evidence="1">
    <location>
        <begin position="383"/>
        <end position="411"/>
    </location>
</feature>
<sequence>MTPRSQLIPGIRGREVAGETRAGNFPANWHSEQQGVLIPTDNHTIYLTMSPGSINLSPLERFLSTSDPASAPDEPSLDLENICALRNRSMRKFVRALESIAARYEGDGDEESDDVIDLDQLQVIEDRGYILKRLSHNSQPSPSSLKGKNRADPRLKIFELLDPTSQDADDQDENQDEWAGQHDEDDDDHLNEDQSGSTDDEDYNSDDSDTSSINSIPSSSSTSSSSSSSSSQKIRRKEESNGKRKKLDLLPPPTSDSSTSQSAPDSLTDQSTPRISYLDSQDTVTNALFERLKKRVQERSSDITRHKLHKASISRNLYRPDDESCGFSSPSSSLITSTSLSSVLTTTEPMISPYLQRLLNPCVTGSSRPVQDNRPRALLSVPVTPSTLRQKSFQPTSETGGALHTSPQTCSVLRKRPRPSSPIFSSPRTISSSIRPALLFPSPANTAHKAKKFKPHSPSQPPPITNHLGNHHQKRQQDPQEQDHNHADDQDEEEDDEKERRARESSEDPMLLPASSKKSKIKTKFIDRSSTSTT</sequence>
<feature type="compositionally biased region" description="Basic and acidic residues" evidence="1">
    <location>
        <begin position="475"/>
        <end position="488"/>
    </location>
</feature>
<dbReference type="Proteomes" id="UP000325313">
    <property type="component" value="Unassembled WGS sequence"/>
</dbReference>
<organism evidence="2 3">
    <name type="scientific">Puccinia graminis f. sp. tritici</name>
    <dbReference type="NCBI Taxonomy" id="56615"/>
    <lineage>
        <taxon>Eukaryota</taxon>
        <taxon>Fungi</taxon>
        <taxon>Dikarya</taxon>
        <taxon>Basidiomycota</taxon>
        <taxon>Pucciniomycotina</taxon>
        <taxon>Pucciniomycetes</taxon>
        <taxon>Pucciniales</taxon>
        <taxon>Pucciniaceae</taxon>
        <taxon>Puccinia</taxon>
    </lineage>
</organism>
<dbReference type="EMBL" id="VDEP01000271">
    <property type="protein sequence ID" value="KAA1115884.1"/>
    <property type="molecule type" value="Genomic_DNA"/>
</dbReference>
<evidence type="ECO:0000313" key="2">
    <source>
        <dbReference type="EMBL" id="KAA1115884.1"/>
    </source>
</evidence>
<reference evidence="2 3" key="1">
    <citation type="submission" date="2019-05" db="EMBL/GenBank/DDBJ databases">
        <title>Emergence of the Ug99 lineage of the wheat stem rust pathogen through somatic hybridization.</title>
        <authorList>
            <person name="Li F."/>
            <person name="Upadhyaya N.M."/>
            <person name="Sperschneider J."/>
            <person name="Matny O."/>
            <person name="Nguyen-Phuc H."/>
            <person name="Mago R."/>
            <person name="Raley C."/>
            <person name="Miller M.E."/>
            <person name="Silverstein K.A.T."/>
            <person name="Henningsen E."/>
            <person name="Hirsch C.D."/>
            <person name="Visser B."/>
            <person name="Pretorius Z.A."/>
            <person name="Steffenson B.J."/>
            <person name="Schwessinger B."/>
            <person name="Dodds P.N."/>
            <person name="Figueroa M."/>
        </authorList>
    </citation>
    <scope>NUCLEOTIDE SEQUENCE [LARGE SCALE GENOMIC DNA]</scope>
    <source>
        <strain evidence="2 3">Ug99</strain>
    </source>
</reference>
<dbReference type="GO" id="GO:0042393">
    <property type="term" value="F:histone binding"/>
    <property type="evidence" value="ECO:0007669"/>
    <property type="project" value="InterPro"/>
</dbReference>
<feature type="compositionally biased region" description="Acidic residues" evidence="1">
    <location>
        <begin position="198"/>
        <end position="209"/>
    </location>
</feature>
<comment type="caution">
    <text evidence="2">The sequence shown here is derived from an EMBL/GenBank/DDBJ whole genome shotgun (WGS) entry which is preliminary data.</text>
</comment>
<feature type="region of interest" description="Disordered" evidence="1">
    <location>
        <begin position="133"/>
        <end position="152"/>
    </location>
</feature>
<name>A0A5B0QSV5_PUCGR</name>
<dbReference type="GO" id="GO:0005634">
    <property type="term" value="C:nucleus"/>
    <property type="evidence" value="ECO:0007669"/>
    <property type="project" value="InterPro"/>
</dbReference>
<protein>
    <submittedName>
        <fullName evidence="2">Uncharacterized protein</fullName>
    </submittedName>
</protein>
<feature type="compositionally biased region" description="Acidic residues" evidence="1">
    <location>
        <begin position="167"/>
        <end position="176"/>
    </location>
</feature>
<feature type="region of interest" description="Disordered" evidence="1">
    <location>
        <begin position="383"/>
        <end position="534"/>
    </location>
</feature>
<feature type="compositionally biased region" description="Low complexity" evidence="1">
    <location>
        <begin position="421"/>
        <end position="436"/>
    </location>
</feature>
<dbReference type="AlphaFoldDB" id="A0A5B0QSV5"/>
<feature type="compositionally biased region" description="Low complexity" evidence="1">
    <location>
        <begin position="255"/>
        <end position="268"/>
    </location>
</feature>
<accession>A0A5B0QSV5</accession>
<feature type="region of interest" description="Disordered" evidence="1">
    <location>
        <begin position="161"/>
        <end position="276"/>
    </location>
</feature>
<proteinExistence type="predicted"/>
<feature type="compositionally biased region" description="Low complexity" evidence="1">
    <location>
        <begin position="210"/>
        <end position="231"/>
    </location>
</feature>